<evidence type="ECO:0000259" key="8">
    <source>
        <dbReference type="PROSITE" id="PS50003"/>
    </source>
</evidence>
<feature type="domain" description="PH" evidence="8">
    <location>
        <begin position="275"/>
        <end position="376"/>
    </location>
</feature>
<dbReference type="GO" id="GO:0005085">
    <property type="term" value="F:guanyl-nucleotide exchange factor activity"/>
    <property type="evidence" value="ECO:0007669"/>
    <property type="project" value="UniProtKB-KW"/>
</dbReference>
<dbReference type="InterPro" id="IPR035899">
    <property type="entry name" value="DBL_dom_sf"/>
</dbReference>
<dbReference type="CDD" id="cd00160">
    <property type="entry name" value="RhoGEF"/>
    <property type="match status" value="1"/>
</dbReference>
<accession>A0A9N9QQV2</accession>
<evidence type="ECO:0000313" key="11">
    <source>
        <dbReference type="Proteomes" id="UP001152799"/>
    </source>
</evidence>
<protein>
    <recommendedName>
        <fullName evidence="12">Rho guanine nucleotide exchange factor 7</fullName>
    </recommendedName>
</protein>
<feature type="compositionally biased region" description="Acidic residues" evidence="6">
    <location>
        <begin position="508"/>
        <end position="519"/>
    </location>
</feature>
<dbReference type="AlphaFoldDB" id="A0A9N9QQV2"/>
<dbReference type="CDD" id="cd11877">
    <property type="entry name" value="SH3_PIX"/>
    <property type="match status" value="1"/>
</dbReference>
<comment type="subcellular location">
    <subcellularLocation>
        <location evidence="1">Cell projection</location>
        <location evidence="1">Lamellipodium</location>
    </subcellularLocation>
</comment>
<dbReference type="Pfam" id="PF00169">
    <property type="entry name" value="PH"/>
    <property type="match status" value="1"/>
</dbReference>
<dbReference type="InterPro" id="IPR000219">
    <property type="entry name" value="DH_dom"/>
</dbReference>
<dbReference type="EMBL" id="OU892281">
    <property type="protein sequence ID" value="CAG9769067.1"/>
    <property type="molecule type" value="Genomic_DNA"/>
</dbReference>
<evidence type="ECO:0000313" key="10">
    <source>
        <dbReference type="EMBL" id="CAG9769067.1"/>
    </source>
</evidence>
<dbReference type="GO" id="GO:0030027">
    <property type="term" value="C:lamellipodium"/>
    <property type="evidence" value="ECO:0007669"/>
    <property type="project" value="UniProtKB-SubCell"/>
</dbReference>
<dbReference type="Pfam" id="PF07653">
    <property type="entry name" value="SH3_2"/>
    <property type="match status" value="1"/>
</dbReference>
<dbReference type="CDD" id="cd01225">
    <property type="entry name" value="PH_Cool_Pix"/>
    <property type="match status" value="1"/>
</dbReference>
<organism evidence="10 11">
    <name type="scientific">Ceutorhynchus assimilis</name>
    <name type="common">cabbage seed weevil</name>
    <dbReference type="NCBI Taxonomy" id="467358"/>
    <lineage>
        <taxon>Eukaryota</taxon>
        <taxon>Metazoa</taxon>
        <taxon>Ecdysozoa</taxon>
        <taxon>Arthropoda</taxon>
        <taxon>Hexapoda</taxon>
        <taxon>Insecta</taxon>
        <taxon>Pterygota</taxon>
        <taxon>Neoptera</taxon>
        <taxon>Endopterygota</taxon>
        <taxon>Coleoptera</taxon>
        <taxon>Polyphaga</taxon>
        <taxon>Cucujiformia</taxon>
        <taxon>Curculionidae</taxon>
        <taxon>Ceutorhynchinae</taxon>
        <taxon>Ceutorhynchus</taxon>
    </lineage>
</organism>
<dbReference type="SMART" id="SM00233">
    <property type="entry name" value="PH"/>
    <property type="match status" value="1"/>
</dbReference>
<dbReference type="GO" id="GO:0016192">
    <property type="term" value="P:vesicle-mediated transport"/>
    <property type="evidence" value="ECO:0007669"/>
    <property type="project" value="UniProtKB-ARBA"/>
</dbReference>
<evidence type="ECO:0000256" key="2">
    <source>
        <dbReference type="ARBA" id="ARBA00022443"/>
    </source>
</evidence>
<dbReference type="Gene3D" id="1.20.900.10">
    <property type="entry name" value="Dbl homology (DH) domain"/>
    <property type="match status" value="1"/>
</dbReference>
<dbReference type="Pfam" id="PF00621">
    <property type="entry name" value="RhoGEF"/>
    <property type="match status" value="1"/>
</dbReference>
<reference evidence="10" key="1">
    <citation type="submission" date="2022-01" db="EMBL/GenBank/DDBJ databases">
        <authorList>
            <person name="King R."/>
        </authorList>
    </citation>
    <scope>NUCLEOTIDE SEQUENCE</scope>
</reference>
<evidence type="ECO:0000256" key="1">
    <source>
        <dbReference type="ARBA" id="ARBA00004510"/>
    </source>
</evidence>
<keyword evidence="2 5" id="KW-0728">SH3 domain</keyword>
<dbReference type="InterPro" id="IPR001452">
    <property type="entry name" value="SH3_domain"/>
</dbReference>
<feature type="domain" description="DH" evidence="9">
    <location>
        <begin position="73"/>
        <end position="253"/>
    </location>
</feature>
<evidence type="ECO:0000259" key="9">
    <source>
        <dbReference type="PROSITE" id="PS50010"/>
    </source>
</evidence>
<evidence type="ECO:0000256" key="5">
    <source>
        <dbReference type="PROSITE-ProRule" id="PRU00192"/>
    </source>
</evidence>
<evidence type="ECO:0000259" key="7">
    <source>
        <dbReference type="PROSITE" id="PS50002"/>
    </source>
</evidence>
<dbReference type="InterPro" id="IPR001849">
    <property type="entry name" value="PH_domain"/>
</dbReference>
<keyword evidence="11" id="KW-1185">Reference proteome</keyword>
<sequence>MAGEPIVVQALYTFKGSNNDELCFKKGDVITVSQKDDGWWEGTLNGKTGWFPSNYVKECTDIPKPVLQQENEYKNVVLKDLIDSEKAHIQELGGLVTNYLQPLEKSNLLTQDEFKQLTGNINEILDTHQQLLTLVEQEYSKPGTDQLVGKLFLNLAPKVKSVHQTYCSLHPRAVVILDKYKDELTKFMESKGAASPGILVLTTLLSKPFRRLERYSGMLQELERHIEECHSDRGDTQRSVSIYKDIATTCLATRRQKELELQVLTGPVRGWEGPNLTTLGEIIYMGSVAVGTQHHDRYFVLFPATLVILSVSHRLSAFIYEGKLFLSGLQVTRLEDTETLKNAFEISAPMIDKRVVVCQSKQEADYWVELLSKTQGMRTSTTSISSHKALPSQAQYVPQPPPHLTASLNPRGYCNRSSVLSYRTALNYRPTYPPVSYPPAAPYAALTKFYAKKIKERALTRKLLRNLLYAEHLNKMNLNLVKIRHHKTEVVIMTKNLHIRDSVINCDSDEDGDSSDDDNDNLKPKSDSNSSSSSSNPFGYVRYYNPQTGSEKEETFRYESFIDYGEPYKVKEPDEVSISSLNRGPKVVEDEPKKPSIVLTSTARLNLLQKQWSEESEASSTMSPRKTGMACENLHTLEENMEFDSINLSESYMPIMRQSCPTKFVGNKFNESSLTTVYIPPWSSSENNISCRTRPQLTPPNSTATTHSSSLELPANILPLPDRMLAELLYGEFAKESDLTQRPVINPPSMFRADSISLNLDNVPFRKHSINSDKPRRRCSIQMNPTDLKDKAIKRCKSSKFLNMGCGNEPGSSTKSICRCGAESCHSHSHRSSDSGMAGSCSLNSPDLANNTYNEERHSNDNTMSLLYREGISLSEIEARNYENECPYSSPFGSTPRTSGETSHTRDSLRTTSVTSMDMFPNQWPVQKMSISSAGPQKSKSASSLLDHHDQTAEDEEEEAPPTFKSGLYAHWWLKAKLPPEILRGIYEETRKQSNNADVSANFRRKL</sequence>
<dbReference type="SUPFAM" id="SSF48065">
    <property type="entry name" value="DBL homology domain (DH-domain)"/>
    <property type="match status" value="1"/>
</dbReference>
<feature type="domain" description="SH3" evidence="7">
    <location>
        <begin position="3"/>
        <end position="61"/>
    </location>
</feature>
<dbReference type="InterPro" id="IPR011993">
    <property type="entry name" value="PH-like_dom_sf"/>
</dbReference>
<dbReference type="PROSITE" id="PS50002">
    <property type="entry name" value="SH3"/>
    <property type="match status" value="1"/>
</dbReference>
<proteinExistence type="predicted"/>
<feature type="compositionally biased region" description="Polar residues" evidence="6">
    <location>
        <begin position="929"/>
        <end position="944"/>
    </location>
</feature>
<dbReference type="Proteomes" id="UP001152799">
    <property type="component" value="Chromosome 5"/>
</dbReference>
<dbReference type="PRINTS" id="PR00452">
    <property type="entry name" value="SH3DOMAIN"/>
</dbReference>
<feature type="region of interest" description="Disordered" evidence="6">
    <location>
        <begin position="887"/>
        <end position="961"/>
    </location>
</feature>
<evidence type="ECO:0000256" key="3">
    <source>
        <dbReference type="ARBA" id="ARBA00022658"/>
    </source>
</evidence>
<dbReference type="FunFam" id="2.30.30.40:FF:000072">
    <property type="entry name" value="Unconventional Myosin IB"/>
    <property type="match status" value="1"/>
</dbReference>
<feature type="region of interest" description="Disordered" evidence="6">
    <location>
        <begin position="508"/>
        <end position="545"/>
    </location>
</feature>
<dbReference type="PANTHER" id="PTHR46026">
    <property type="entry name" value="RHO-TYPE GUANINE NUCLEOTIDE EXCHANGE FACTOR, ISOFORM F"/>
    <property type="match status" value="1"/>
</dbReference>
<dbReference type="PROSITE" id="PS50010">
    <property type="entry name" value="DH_2"/>
    <property type="match status" value="1"/>
</dbReference>
<evidence type="ECO:0008006" key="12">
    <source>
        <dbReference type="Google" id="ProtNLM"/>
    </source>
</evidence>
<keyword evidence="3" id="KW-0344">Guanine-nucleotide releasing factor</keyword>
<keyword evidence="4" id="KW-0966">Cell projection</keyword>
<dbReference type="InterPro" id="IPR036028">
    <property type="entry name" value="SH3-like_dom_sf"/>
</dbReference>
<dbReference type="SMART" id="SM00325">
    <property type="entry name" value="RhoGEF"/>
    <property type="match status" value="1"/>
</dbReference>
<name>A0A9N9QQV2_9CUCU</name>
<dbReference type="PROSITE" id="PS50003">
    <property type="entry name" value="PH_DOMAIN"/>
    <property type="match status" value="1"/>
</dbReference>
<dbReference type="Gene3D" id="2.30.30.40">
    <property type="entry name" value="SH3 Domains"/>
    <property type="match status" value="1"/>
</dbReference>
<dbReference type="PANTHER" id="PTHR46026:SF1">
    <property type="entry name" value="RHO-TYPE GUANINE NUCLEOTIDE EXCHANGE FACTOR, ISOFORM F"/>
    <property type="match status" value="1"/>
</dbReference>
<evidence type="ECO:0000256" key="4">
    <source>
        <dbReference type="ARBA" id="ARBA00023273"/>
    </source>
</evidence>
<dbReference type="SUPFAM" id="SSF50729">
    <property type="entry name" value="PH domain-like"/>
    <property type="match status" value="1"/>
</dbReference>
<dbReference type="Gene3D" id="2.30.29.30">
    <property type="entry name" value="Pleckstrin-homology domain (PH domain)/Phosphotyrosine-binding domain (PTB)"/>
    <property type="match status" value="1"/>
</dbReference>
<feature type="compositionally biased region" description="Low complexity" evidence="6">
    <location>
        <begin position="527"/>
        <end position="536"/>
    </location>
</feature>
<dbReference type="InterPro" id="IPR046376">
    <property type="entry name" value="PH_Cool_Pix"/>
</dbReference>
<feature type="compositionally biased region" description="Polar residues" evidence="6">
    <location>
        <begin position="891"/>
        <end position="902"/>
    </location>
</feature>
<gene>
    <name evidence="10" type="ORF">CEUTPL_LOCUS9582</name>
</gene>
<dbReference type="GO" id="GO:0005737">
    <property type="term" value="C:cytoplasm"/>
    <property type="evidence" value="ECO:0007669"/>
    <property type="project" value="TreeGrafter"/>
</dbReference>
<dbReference type="SMART" id="SM00326">
    <property type="entry name" value="SH3"/>
    <property type="match status" value="1"/>
</dbReference>
<evidence type="ECO:0000256" key="6">
    <source>
        <dbReference type="SAM" id="MobiDB-lite"/>
    </source>
</evidence>
<dbReference type="SUPFAM" id="SSF50044">
    <property type="entry name" value="SH3-domain"/>
    <property type="match status" value="1"/>
</dbReference>
<dbReference type="OrthoDB" id="6019202at2759"/>